<reference evidence="2" key="1">
    <citation type="submission" date="2023-06" db="EMBL/GenBank/DDBJ databases">
        <title>Genomic of Parafulvivirga corallium.</title>
        <authorList>
            <person name="Wang G."/>
        </authorList>
    </citation>
    <scope>NUCLEOTIDE SEQUENCE</scope>
    <source>
        <strain evidence="2">BMA10</strain>
    </source>
</reference>
<feature type="signal peptide" evidence="1">
    <location>
        <begin position="1"/>
        <end position="24"/>
    </location>
</feature>
<dbReference type="EMBL" id="JAUJEA010000004">
    <property type="protein sequence ID" value="MDN5202483.1"/>
    <property type="molecule type" value="Genomic_DNA"/>
</dbReference>
<accession>A0ABT8KPZ3</accession>
<feature type="chain" id="PRO_5045172987" evidence="1">
    <location>
        <begin position="25"/>
        <end position="316"/>
    </location>
</feature>
<dbReference type="NCBIfam" id="TIGR03519">
    <property type="entry name" value="T9SS_PorP_fam"/>
    <property type="match status" value="1"/>
</dbReference>
<sequence length="316" mass="35896">MPKRLIFRVILVIICSMSLMETQAQQRAIFSQYIFDGLILNPAYAGSHVQMSTTITHRDQWINFEGAPKTQTLSTHVGLAQNKVGLGLLVGNDQVGIHKEFSFFGSYAYKIKFPTGTLSMGLQAGFNHRTSDFNQLTLSDNGDPYFIGRVTKFSPNFGTGVYYYNEKFFAGFSIPYLLNNKILDNTADIIEEIKETRNYYLTGGLLLPMNRTQTIMFKPSVLIRAQEGAPLSFDLTANVIFYDIIGIGSTYRNIEGIITYINLRVLENLYFGYGYDWTQSDINNFSNGSHEFTLNYRIRLEGIHKPAECPSYFQLK</sequence>
<dbReference type="InterPro" id="IPR019861">
    <property type="entry name" value="PorP/SprF_Bacteroidetes"/>
</dbReference>
<evidence type="ECO:0000256" key="1">
    <source>
        <dbReference type="SAM" id="SignalP"/>
    </source>
</evidence>
<name>A0ABT8KPZ3_9BACT</name>
<proteinExistence type="predicted"/>
<dbReference type="Pfam" id="PF11751">
    <property type="entry name" value="PorP_SprF"/>
    <property type="match status" value="1"/>
</dbReference>
<organism evidence="2 3">
    <name type="scientific">Splendidivirga corallicola</name>
    <dbReference type="NCBI Taxonomy" id="3051826"/>
    <lineage>
        <taxon>Bacteria</taxon>
        <taxon>Pseudomonadati</taxon>
        <taxon>Bacteroidota</taxon>
        <taxon>Cytophagia</taxon>
        <taxon>Cytophagales</taxon>
        <taxon>Splendidivirgaceae</taxon>
        <taxon>Splendidivirga</taxon>
    </lineage>
</organism>
<comment type="caution">
    <text evidence="2">The sequence shown here is derived from an EMBL/GenBank/DDBJ whole genome shotgun (WGS) entry which is preliminary data.</text>
</comment>
<gene>
    <name evidence="2" type="ORF">QQ008_13940</name>
</gene>
<protein>
    <submittedName>
        <fullName evidence="2">Type IX secretion system membrane protein PorP/SprF</fullName>
    </submittedName>
</protein>
<dbReference type="RefSeq" id="WP_346752507.1">
    <property type="nucleotide sequence ID" value="NZ_JAUJEA010000004.1"/>
</dbReference>
<keyword evidence="3" id="KW-1185">Reference proteome</keyword>
<evidence type="ECO:0000313" key="3">
    <source>
        <dbReference type="Proteomes" id="UP001172082"/>
    </source>
</evidence>
<dbReference type="Proteomes" id="UP001172082">
    <property type="component" value="Unassembled WGS sequence"/>
</dbReference>
<keyword evidence="1" id="KW-0732">Signal</keyword>
<evidence type="ECO:0000313" key="2">
    <source>
        <dbReference type="EMBL" id="MDN5202483.1"/>
    </source>
</evidence>